<dbReference type="Pfam" id="PF10396">
    <property type="entry name" value="TrmE_N"/>
    <property type="match status" value="1"/>
</dbReference>
<evidence type="ECO:0000256" key="8">
    <source>
        <dbReference type="ARBA" id="ARBA00023134"/>
    </source>
</evidence>
<dbReference type="CDD" id="cd04164">
    <property type="entry name" value="trmE"/>
    <property type="match status" value="1"/>
</dbReference>
<dbReference type="Gene3D" id="1.20.120.430">
    <property type="entry name" value="tRNA modification GTPase MnmE domain 2"/>
    <property type="match status" value="1"/>
</dbReference>
<dbReference type="PANTHER" id="PTHR42714">
    <property type="entry name" value="TRNA MODIFICATION GTPASE GTPBP3"/>
    <property type="match status" value="1"/>
</dbReference>
<dbReference type="GO" id="GO:0005525">
    <property type="term" value="F:GTP binding"/>
    <property type="evidence" value="ECO:0007669"/>
    <property type="project" value="UniProtKB-KW"/>
</dbReference>
<evidence type="ECO:0000256" key="3">
    <source>
        <dbReference type="ARBA" id="ARBA00022723"/>
    </source>
</evidence>
<gene>
    <name evidence="11" type="ORF">S01H1_07633</name>
</gene>
<sequence length="335" mass="37034">MKRNFNEDTIVAVSTPIGEGGIGIVRLSGRDAIKIVDRVFASPEKKRPSKFKTHTIRYGYVVDKSRSGNKGVRKKIIDEVLLTVMRAPKTYTKEDIVEINCHGGMAPLKKVLEIIVKNGARIAEPGEFTKRAFINGRLDLAQAEAVLDIIRARTDAGLRVSVNQLEGELSREINSARAGIIDVCADVEAAIDFPEEDIESNTRRDWIKKIKMAGRRLKTLADTYHNGTILKNGITAVICGRTNVGKSSLMNLLLKKDRVIVTHVPGTTRDAIEEMANIKGIPVRLVDTAGLRKIHGIVEKEGISKSRFYLSQADLILCILDGSEKLKRDEGRIQA</sequence>
<name>X0S4V4_9ZZZZ</name>
<evidence type="ECO:0000313" key="11">
    <source>
        <dbReference type="EMBL" id="GAF70281.1"/>
    </source>
</evidence>
<feature type="domain" description="MnmE helical" evidence="10">
    <location>
        <begin position="140"/>
        <end position="274"/>
    </location>
</feature>
<dbReference type="InterPro" id="IPR031168">
    <property type="entry name" value="G_TrmE"/>
</dbReference>
<organism evidence="11">
    <name type="scientific">marine sediment metagenome</name>
    <dbReference type="NCBI Taxonomy" id="412755"/>
    <lineage>
        <taxon>unclassified sequences</taxon>
        <taxon>metagenomes</taxon>
        <taxon>ecological metagenomes</taxon>
    </lineage>
</organism>
<dbReference type="Pfam" id="PF12631">
    <property type="entry name" value="MnmE_helical"/>
    <property type="match status" value="1"/>
</dbReference>
<evidence type="ECO:0000259" key="10">
    <source>
        <dbReference type="Pfam" id="PF12631"/>
    </source>
</evidence>
<dbReference type="Gene3D" id="3.30.1360.120">
    <property type="entry name" value="Probable tRNA modification gtpase trme, domain 1"/>
    <property type="match status" value="1"/>
</dbReference>
<dbReference type="GO" id="GO:0030488">
    <property type="term" value="P:tRNA methylation"/>
    <property type="evidence" value="ECO:0007669"/>
    <property type="project" value="TreeGrafter"/>
</dbReference>
<dbReference type="InterPro" id="IPR005225">
    <property type="entry name" value="Small_GTP-bd"/>
</dbReference>
<dbReference type="GO" id="GO:0009507">
    <property type="term" value="C:chloroplast"/>
    <property type="evidence" value="ECO:0007669"/>
    <property type="project" value="UniProtKB-SubCell"/>
</dbReference>
<dbReference type="InterPro" id="IPR004520">
    <property type="entry name" value="GTPase_MnmE"/>
</dbReference>
<dbReference type="HAMAP" id="MF_00379">
    <property type="entry name" value="GTPase_MnmE"/>
    <property type="match status" value="1"/>
</dbReference>
<dbReference type="CDD" id="cd14858">
    <property type="entry name" value="TrmE_N"/>
    <property type="match status" value="1"/>
</dbReference>
<dbReference type="GO" id="GO:0002098">
    <property type="term" value="P:tRNA wobble uridine modification"/>
    <property type="evidence" value="ECO:0007669"/>
    <property type="project" value="TreeGrafter"/>
</dbReference>
<dbReference type="NCBIfam" id="TIGR00231">
    <property type="entry name" value="small_GTP"/>
    <property type="match status" value="1"/>
</dbReference>
<dbReference type="SUPFAM" id="SSF103025">
    <property type="entry name" value="Folate-binding domain"/>
    <property type="match status" value="1"/>
</dbReference>
<proteinExistence type="inferred from homology"/>
<keyword evidence="2" id="KW-0819">tRNA processing</keyword>
<evidence type="ECO:0000256" key="2">
    <source>
        <dbReference type="ARBA" id="ARBA00022694"/>
    </source>
</evidence>
<dbReference type="InterPro" id="IPR018948">
    <property type="entry name" value="GTP-bd_TrmE_N"/>
</dbReference>
<evidence type="ECO:0000256" key="6">
    <source>
        <dbReference type="ARBA" id="ARBA00022842"/>
    </source>
</evidence>
<dbReference type="InterPro" id="IPR027417">
    <property type="entry name" value="P-loop_NTPase"/>
</dbReference>
<evidence type="ECO:0000256" key="7">
    <source>
        <dbReference type="ARBA" id="ARBA00022958"/>
    </source>
</evidence>
<dbReference type="InterPro" id="IPR025867">
    <property type="entry name" value="MnmE_helical"/>
</dbReference>
<keyword evidence="3" id="KW-0479">Metal-binding</keyword>
<dbReference type="GO" id="GO:0005829">
    <property type="term" value="C:cytosol"/>
    <property type="evidence" value="ECO:0007669"/>
    <property type="project" value="TreeGrafter"/>
</dbReference>
<dbReference type="FunFam" id="3.30.1360.120:FF:000003">
    <property type="entry name" value="tRNA modification GTPase MnmE"/>
    <property type="match status" value="1"/>
</dbReference>
<dbReference type="EMBL" id="BARS01003928">
    <property type="protein sequence ID" value="GAF70281.1"/>
    <property type="molecule type" value="Genomic_DNA"/>
</dbReference>
<dbReference type="PANTHER" id="PTHR42714:SF2">
    <property type="entry name" value="TRNA MODIFICATION GTPASE GTPBP3, MITOCHONDRIAL"/>
    <property type="match status" value="1"/>
</dbReference>
<keyword evidence="5" id="KW-0378">Hydrolase</keyword>
<dbReference type="AlphaFoldDB" id="X0S4V4"/>
<dbReference type="NCBIfam" id="TIGR00450">
    <property type="entry name" value="mnmE_trmE_thdF"/>
    <property type="match status" value="1"/>
</dbReference>
<reference evidence="11" key="1">
    <citation type="journal article" date="2014" name="Front. Microbiol.">
        <title>High frequency of phylogenetically diverse reductive dehalogenase-homologous genes in deep subseafloor sedimentary metagenomes.</title>
        <authorList>
            <person name="Kawai M."/>
            <person name="Futagami T."/>
            <person name="Toyoda A."/>
            <person name="Takaki Y."/>
            <person name="Nishi S."/>
            <person name="Hori S."/>
            <person name="Arai W."/>
            <person name="Tsubouchi T."/>
            <person name="Morono Y."/>
            <person name="Uchiyama I."/>
            <person name="Ito T."/>
            <person name="Fujiyama A."/>
            <person name="Inagaki F."/>
            <person name="Takami H."/>
        </authorList>
    </citation>
    <scope>NUCLEOTIDE SEQUENCE</scope>
    <source>
        <strain evidence="11">Expedition CK06-06</strain>
    </source>
</reference>
<keyword evidence="8" id="KW-0342">GTP-binding</keyword>
<dbReference type="InterPro" id="IPR027266">
    <property type="entry name" value="TrmE/GcvT-like"/>
</dbReference>
<dbReference type="GO" id="GO:0046872">
    <property type="term" value="F:metal ion binding"/>
    <property type="evidence" value="ECO:0007669"/>
    <property type="project" value="UniProtKB-KW"/>
</dbReference>
<dbReference type="SUPFAM" id="SSF52540">
    <property type="entry name" value="P-loop containing nucleoside triphosphate hydrolases"/>
    <property type="match status" value="1"/>
</dbReference>
<evidence type="ECO:0000256" key="5">
    <source>
        <dbReference type="ARBA" id="ARBA00022801"/>
    </source>
</evidence>
<feature type="domain" description="GTP-binding protein TrmE N-terminal" evidence="9">
    <location>
        <begin position="9"/>
        <end position="137"/>
    </location>
</feature>
<protein>
    <recommendedName>
        <fullName evidence="12">TrmE-type G domain-containing protein</fullName>
    </recommendedName>
</protein>
<evidence type="ECO:0000256" key="1">
    <source>
        <dbReference type="ARBA" id="ARBA00004229"/>
    </source>
</evidence>
<feature type="non-terminal residue" evidence="11">
    <location>
        <position position="335"/>
    </location>
</feature>
<accession>X0S4V4</accession>
<evidence type="ECO:0000259" key="9">
    <source>
        <dbReference type="Pfam" id="PF10396"/>
    </source>
</evidence>
<keyword evidence="7" id="KW-0630">Potassium</keyword>
<dbReference type="InterPro" id="IPR027368">
    <property type="entry name" value="MnmE_dom2"/>
</dbReference>
<keyword evidence="4" id="KW-0547">Nucleotide-binding</keyword>
<evidence type="ECO:0008006" key="12">
    <source>
        <dbReference type="Google" id="ProtNLM"/>
    </source>
</evidence>
<evidence type="ECO:0000256" key="4">
    <source>
        <dbReference type="ARBA" id="ARBA00022741"/>
    </source>
</evidence>
<dbReference type="GO" id="GO:0042802">
    <property type="term" value="F:identical protein binding"/>
    <property type="evidence" value="ECO:0007669"/>
    <property type="project" value="UniProtKB-ARBA"/>
</dbReference>
<comment type="caution">
    <text evidence="11">The sequence shown here is derived from an EMBL/GenBank/DDBJ whole genome shotgun (WGS) entry which is preliminary data.</text>
</comment>
<keyword evidence="6" id="KW-0460">Magnesium</keyword>
<dbReference type="GO" id="GO:0003924">
    <property type="term" value="F:GTPase activity"/>
    <property type="evidence" value="ECO:0007669"/>
    <property type="project" value="InterPro"/>
</dbReference>
<comment type="subcellular location">
    <subcellularLocation>
        <location evidence="1">Plastid</location>
        <location evidence="1">Chloroplast</location>
    </subcellularLocation>
</comment>